<dbReference type="GO" id="GO:0004364">
    <property type="term" value="F:glutathione transferase activity"/>
    <property type="evidence" value="ECO:0007669"/>
    <property type="project" value="UniProtKB-EC"/>
</dbReference>
<comment type="similarity">
    <text evidence="4">Belongs to the GST superfamily. Sigma family.</text>
</comment>
<dbReference type="PROSITE" id="PS50404">
    <property type="entry name" value="GST_NTER"/>
    <property type="match status" value="1"/>
</dbReference>
<proteinExistence type="inferred from homology"/>
<dbReference type="SUPFAM" id="SSF52833">
    <property type="entry name" value="Thioredoxin-like"/>
    <property type="match status" value="1"/>
</dbReference>
<dbReference type="InterPro" id="IPR036282">
    <property type="entry name" value="Glutathione-S-Trfase_C_sf"/>
</dbReference>
<accession>A0A9N9T8Z9</accession>
<evidence type="ECO:0000259" key="7">
    <source>
        <dbReference type="PROSITE" id="PS50405"/>
    </source>
</evidence>
<evidence type="ECO:0000256" key="4">
    <source>
        <dbReference type="ARBA" id="ARBA00038317"/>
    </source>
</evidence>
<dbReference type="Gene3D" id="1.20.1050.10">
    <property type="match status" value="1"/>
</dbReference>
<dbReference type="FunFam" id="3.40.30.10:FF:000035">
    <property type="entry name" value="hematopoietic prostaglandin D synthase"/>
    <property type="match status" value="1"/>
</dbReference>
<gene>
    <name evidence="8" type="ORF">DIABBA_LOCUS10814</name>
</gene>
<dbReference type="GO" id="GO:0004602">
    <property type="term" value="F:glutathione peroxidase activity"/>
    <property type="evidence" value="ECO:0007669"/>
    <property type="project" value="UniProtKB-ARBA"/>
</dbReference>
<dbReference type="EC" id="2.5.1.18" evidence="2"/>
<dbReference type="InterPro" id="IPR050213">
    <property type="entry name" value="GST_superfamily"/>
</dbReference>
<evidence type="ECO:0000313" key="8">
    <source>
        <dbReference type="EMBL" id="CAG9837863.1"/>
    </source>
</evidence>
<dbReference type="SFLD" id="SFLDG01205">
    <property type="entry name" value="AMPS.1"/>
    <property type="match status" value="1"/>
</dbReference>
<evidence type="ECO:0000256" key="3">
    <source>
        <dbReference type="ARBA" id="ARBA00022679"/>
    </source>
</evidence>
<evidence type="ECO:0000256" key="5">
    <source>
        <dbReference type="ARBA" id="ARBA00047960"/>
    </source>
</evidence>
<dbReference type="InterPro" id="IPR010987">
    <property type="entry name" value="Glutathione-S-Trfase_C-like"/>
</dbReference>
<dbReference type="SUPFAM" id="SSF47616">
    <property type="entry name" value="GST C-terminal domain-like"/>
    <property type="match status" value="1"/>
</dbReference>
<protein>
    <recommendedName>
        <fullName evidence="2">glutathione transferase</fullName>
        <ecNumber evidence="2">2.5.1.18</ecNumber>
    </recommendedName>
</protein>
<name>A0A9N9T8Z9_DIABA</name>
<feature type="domain" description="GST C-terminal" evidence="7">
    <location>
        <begin position="82"/>
        <end position="203"/>
    </location>
</feature>
<dbReference type="PANTHER" id="PTHR11571:SF224">
    <property type="entry name" value="HEMATOPOIETIC PROSTAGLANDIN D SYNTHASE"/>
    <property type="match status" value="1"/>
</dbReference>
<evidence type="ECO:0000259" key="6">
    <source>
        <dbReference type="PROSITE" id="PS50404"/>
    </source>
</evidence>
<dbReference type="InterPro" id="IPR004046">
    <property type="entry name" value="GST_C"/>
</dbReference>
<reference evidence="8" key="1">
    <citation type="submission" date="2022-01" db="EMBL/GenBank/DDBJ databases">
        <authorList>
            <person name="King R."/>
        </authorList>
    </citation>
    <scope>NUCLEOTIDE SEQUENCE</scope>
</reference>
<comment type="catalytic activity">
    <reaction evidence="5">
        <text>RX + glutathione = an S-substituted glutathione + a halide anion + H(+)</text>
        <dbReference type="Rhea" id="RHEA:16437"/>
        <dbReference type="ChEBI" id="CHEBI:15378"/>
        <dbReference type="ChEBI" id="CHEBI:16042"/>
        <dbReference type="ChEBI" id="CHEBI:17792"/>
        <dbReference type="ChEBI" id="CHEBI:57925"/>
        <dbReference type="ChEBI" id="CHEBI:90779"/>
        <dbReference type="EC" id="2.5.1.18"/>
    </reaction>
</comment>
<dbReference type="Proteomes" id="UP001153709">
    <property type="component" value="Chromosome 7"/>
</dbReference>
<evidence type="ECO:0000256" key="2">
    <source>
        <dbReference type="ARBA" id="ARBA00012452"/>
    </source>
</evidence>
<dbReference type="InterPro" id="IPR040079">
    <property type="entry name" value="Glutathione_S-Trfase"/>
</dbReference>
<keyword evidence="9" id="KW-1185">Reference proteome</keyword>
<dbReference type="FunFam" id="1.20.1050.10:FF:000030">
    <property type="entry name" value="Glutathione S-transferase S1"/>
    <property type="match status" value="1"/>
</dbReference>
<dbReference type="CDD" id="cd03039">
    <property type="entry name" value="GST_N_Sigma_like"/>
    <property type="match status" value="1"/>
</dbReference>
<comment type="subunit">
    <text evidence="1">Homodimer.</text>
</comment>
<feature type="domain" description="GST N-terminal" evidence="6">
    <location>
        <begin position="3"/>
        <end position="80"/>
    </location>
</feature>
<dbReference type="InterPro" id="IPR036249">
    <property type="entry name" value="Thioredoxin-like_sf"/>
</dbReference>
<dbReference type="AlphaFoldDB" id="A0A9N9T8Z9"/>
<sequence length="210" mass="23879">MAHTYKLTYFDLTARGEPIRMILSYGEIPFEDKRIQFADWPKLKPTTPLGQLPVLEVDGKPIPHTIAILRYLASIVKLDGKDAKENVVLDIAVETLLDLQKLGFEIMFENDAAKKKEKVEKLKQLLPVYFGKLEEYAKKHNGYIAFERISWADILFVCVYELLANVAGKEAVASYPSLQQVKKNVLAAKGVNKWIKNRPAVQGYDLKQDL</sequence>
<dbReference type="OrthoDB" id="414243at2759"/>
<dbReference type="EMBL" id="OU898282">
    <property type="protein sequence ID" value="CAG9837863.1"/>
    <property type="molecule type" value="Genomic_DNA"/>
</dbReference>
<dbReference type="GO" id="GO:0006749">
    <property type="term" value="P:glutathione metabolic process"/>
    <property type="evidence" value="ECO:0007669"/>
    <property type="project" value="TreeGrafter"/>
</dbReference>
<evidence type="ECO:0000256" key="1">
    <source>
        <dbReference type="ARBA" id="ARBA00011738"/>
    </source>
</evidence>
<dbReference type="InterPro" id="IPR004045">
    <property type="entry name" value="Glutathione_S-Trfase_N"/>
</dbReference>
<dbReference type="Pfam" id="PF14497">
    <property type="entry name" value="GST_C_3"/>
    <property type="match status" value="1"/>
</dbReference>
<organism evidence="8 9">
    <name type="scientific">Diabrotica balteata</name>
    <name type="common">Banded cucumber beetle</name>
    <dbReference type="NCBI Taxonomy" id="107213"/>
    <lineage>
        <taxon>Eukaryota</taxon>
        <taxon>Metazoa</taxon>
        <taxon>Ecdysozoa</taxon>
        <taxon>Arthropoda</taxon>
        <taxon>Hexapoda</taxon>
        <taxon>Insecta</taxon>
        <taxon>Pterygota</taxon>
        <taxon>Neoptera</taxon>
        <taxon>Endopterygota</taxon>
        <taxon>Coleoptera</taxon>
        <taxon>Polyphaga</taxon>
        <taxon>Cucujiformia</taxon>
        <taxon>Chrysomeloidea</taxon>
        <taxon>Chrysomelidae</taxon>
        <taxon>Galerucinae</taxon>
        <taxon>Diabroticina</taxon>
        <taxon>Diabroticites</taxon>
        <taxon>Diabrotica</taxon>
    </lineage>
</organism>
<dbReference type="Pfam" id="PF02798">
    <property type="entry name" value="GST_N"/>
    <property type="match status" value="1"/>
</dbReference>
<dbReference type="PROSITE" id="PS50405">
    <property type="entry name" value="GST_CTER"/>
    <property type="match status" value="1"/>
</dbReference>
<dbReference type="SFLD" id="SFLDG00363">
    <property type="entry name" value="AMPS_(cytGST):_Alpha-__Mu-__Pi"/>
    <property type="match status" value="1"/>
</dbReference>
<evidence type="ECO:0000313" key="9">
    <source>
        <dbReference type="Proteomes" id="UP001153709"/>
    </source>
</evidence>
<keyword evidence="3" id="KW-0808">Transferase</keyword>
<dbReference type="Gene3D" id="3.40.30.10">
    <property type="entry name" value="Glutaredoxin"/>
    <property type="match status" value="1"/>
</dbReference>
<dbReference type="PANTHER" id="PTHR11571">
    <property type="entry name" value="GLUTATHIONE S-TRANSFERASE"/>
    <property type="match status" value="1"/>
</dbReference>
<dbReference type="SFLD" id="SFLDS00019">
    <property type="entry name" value="Glutathione_Transferase_(cytos"/>
    <property type="match status" value="1"/>
</dbReference>